<dbReference type="Pfam" id="PF08442">
    <property type="entry name" value="ATP-grasp_2"/>
    <property type="match status" value="1"/>
</dbReference>
<evidence type="ECO:0000256" key="2">
    <source>
        <dbReference type="ARBA" id="ARBA00022532"/>
    </source>
</evidence>
<comment type="cofactor">
    <cofactor evidence="10">
        <name>Mg(2+)</name>
        <dbReference type="ChEBI" id="CHEBI:18420"/>
    </cofactor>
    <text evidence="10">Binds 1 Mg(2+) ion per subunit.</text>
</comment>
<dbReference type="OrthoDB" id="1552at2759"/>
<feature type="binding site" evidence="10">
    <location>
        <position position="63"/>
    </location>
    <ligand>
        <name>ATP</name>
        <dbReference type="ChEBI" id="CHEBI:30616"/>
    </ligand>
</feature>
<evidence type="ECO:0000313" key="13">
    <source>
        <dbReference type="EMBL" id="OMJ95969.1"/>
    </source>
</evidence>
<dbReference type="FunFam" id="3.40.50.261:FF:000001">
    <property type="entry name" value="Succinate--CoA ligase [ADP-forming] subunit beta"/>
    <property type="match status" value="1"/>
</dbReference>
<dbReference type="Gene3D" id="3.40.50.261">
    <property type="entry name" value="Succinyl-CoA synthetase domains"/>
    <property type="match status" value="1"/>
</dbReference>
<dbReference type="FunFam" id="3.30.1490.20:FF:000004">
    <property type="entry name" value="Succinate--CoA ligase [ADP-forming] subunit beta, mitochondrial"/>
    <property type="match status" value="1"/>
</dbReference>
<comment type="subcellular location">
    <subcellularLocation>
        <location evidence="10">Mitochondrion</location>
    </subcellularLocation>
</comment>
<dbReference type="InterPro" id="IPR017866">
    <property type="entry name" value="Succ-CoA_synthase_bsu_CS"/>
</dbReference>
<comment type="subunit">
    <text evidence="9">Heterodimer of an alpha and a beta subunit. The beta subunit determines specificity for GTP.</text>
</comment>
<feature type="binding site" evidence="10">
    <location>
        <position position="236"/>
    </location>
    <ligand>
        <name>Mg(2+)</name>
        <dbReference type="ChEBI" id="CHEBI:18420"/>
    </ligand>
</feature>
<evidence type="ECO:0000256" key="11">
    <source>
        <dbReference type="RuleBase" id="RU361258"/>
    </source>
</evidence>
<dbReference type="SUPFAM" id="SSF56059">
    <property type="entry name" value="Glutathione synthetase ATP-binding domain-like"/>
    <property type="match status" value="1"/>
</dbReference>
<evidence type="ECO:0000256" key="3">
    <source>
        <dbReference type="ARBA" id="ARBA00022598"/>
    </source>
</evidence>
<feature type="binding site" evidence="10">
    <location>
        <position position="287"/>
    </location>
    <ligand>
        <name>substrate</name>
        <note>ligand shared with subunit alpha</note>
    </ligand>
</feature>
<feature type="binding site" evidence="10">
    <location>
        <begin position="70"/>
        <end position="72"/>
    </location>
    <ligand>
        <name>ATP</name>
        <dbReference type="ChEBI" id="CHEBI:30616"/>
    </ligand>
</feature>
<evidence type="ECO:0000256" key="9">
    <source>
        <dbReference type="ARBA" id="ARBA00063570"/>
    </source>
</evidence>
<evidence type="ECO:0000256" key="6">
    <source>
        <dbReference type="ARBA" id="ARBA00022840"/>
    </source>
</evidence>
<evidence type="ECO:0000256" key="5">
    <source>
        <dbReference type="ARBA" id="ARBA00022741"/>
    </source>
</evidence>
<name>A0A1R2D3Y1_9CILI</name>
<organism evidence="13 14">
    <name type="scientific">Stentor coeruleus</name>
    <dbReference type="NCBI Taxonomy" id="5963"/>
    <lineage>
        <taxon>Eukaryota</taxon>
        <taxon>Sar</taxon>
        <taxon>Alveolata</taxon>
        <taxon>Ciliophora</taxon>
        <taxon>Postciliodesmatophora</taxon>
        <taxon>Heterotrichea</taxon>
        <taxon>Heterotrichida</taxon>
        <taxon>Stentoridae</taxon>
        <taxon>Stentor</taxon>
    </lineage>
</organism>
<comment type="similarity">
    <text evidence="10 11">Belongs to the succinate/malate CoA ligase beta subunit family.</text>
</comment>
<dbReference type="InterPro" id="IPR013650">
    <property type="entry name" value="ATP-grasp_succ-CoA_synth-type"/>
</dbReference>
<dbReference type="GO" id="GO:0005739">
    <property type="term" value="C:mitochondrion"/>
    <property type="evidence" value="ECO:0007669"/>
    <property type="project" value="UniProtKB-SubCell"/>
</dbReference>
<keyword evidence="10" id="KW-0496">Mitochondrion</keyword>
<dbReference type="NCBIfam" id="TIGR01016">
    <property type="entry name" value="sucCoAbeta"/>
    <property type="match status" value="1"/>
</dbReference>
<comment type="function">
    <text evidence="10">Succinyl-CoA synthetase functions in the citric acid cycle (TCA), coupling the hydrolysis of succinyl-CoA to the synthesis of ATP and thus represents the only step of substrate-level phosphorylation in the TCA. The beta subunit provides nucleotide specificity of the enzyme and binds the substrate succinate, while the binding sites for coenzyme A and phosphate are found in the alpha subunit.</text>
</comment>
<comment type="pathway">
    <text evidence="1 10">Carbohydrate metabolism; tricarboxylic acid cycle; succinate from succinyl-CoA (ligase route): step 1/1.</text>
</comment>
<dbReference type="Gene3D" id="3.30.470.20">
    <property type="entry name" value="ATP-grasp fold, B domain"/>
    <property type="match status" value="1"/>
</dbReference>
<dbReference type="GO" id="GO:0006104">
    <property type="term" value="P:succinyl-CoA metabolic process"/>
    <property type="evidence" value="ECO:0007669"/>
    <property type="project" value="TreeGrafter"/>
</dbReference>
<feature type="binding site" evidence="10">
    <location>
        <begin position="344"/>
        <end position="346"/>
    </location>
    <ligand>
        <name>substrate</name>
        <note>ligand shared with subunit alpha</note>
    </ligand>
</feature>
<dbReference type="Proteomes" id="UP000187209">
    <property type="component" value="Unassembled WGS sequence"/>
</dbReference>
<dbReference type="PANTHER" id="PTHR11815:SF1">
    <property type="entry name" value="SUCCINATE--COA LIGASE [ADP-FORMING] SUBUNIT BETA, MITOCHONDRIAL"/>
    <property type="match status" value="1"/>
</dbReference>
<comment type="caution">
    <text evidence="13">The sequence shown here is derived from an EMBL/GenBank/DDBJ whole genome shotgun (WGS) entry which is preliminary data.</text>
</comment>
<dbReference type="InterPro" id="IPR005809">
    <property type="entry name" value="Succ_CoA_ligase-like_bsu"/>
</dbReference>
<keyword evidence="4 10" id="KW-0479">Metal-binding</keyword>
<dbReference type="PROSITE" id="PS50975">
    <property type="entry name" value="ATP_GRASP"/>
    <property type="match status" value="1"/>
</dbReference>
<dbReference type="InterPro" id="IPR013815">
    <property type="entry name" value="ATP_grasp_subdomain_1"/>
</dbReference>
<keyword evidence="8" id="KW-0809">Transit peptide</keyword>
<evidence type="ECO:0000256" key="7">
    <source>
        <dbReference type="ARBA" id="ARBA00022842"/>
    </source>
</evidence>
<dbReference type="Gene3D" id="3.30.1490.20">
    <property type="entry name" value="ATP-grasp fold, A domain"/>
    <property type="match status" value="1"/>
</dbReference>
<keyword evidence="14" id="KW-1185">Reference proteome</keyword>
<dbReference type="AlphaFoldDB" id="A0A1R2D3Y1"/>
<sequence>MWTKTLFKKLIPTMCRGYNLHEYQGLMLLKSYGIPTPYNKVAFSPDEAKHIAEEIGDEKVVIKAQVLAGGRGKGKFEGGLQGGVQIITQGEVEGVASCMIGKHLVTKQTGDEGKIVDKVLVMKKLVLSKEFYLAFLLDRKFGGPVLVYSTQGGMDIEEVSNRNPNDIFKVPISLKRGVTLELSEEVTKNLGFDHSKFQEIHRLLINMYACFTQKDMLLLEVNPLGVTIDGEIVVCDAKLNFDDNAIFRQKATHNERDLRQENLDELEAHNAGLSYISMNGSIGCLVNGAGLAMATMDLIKLLGGSPANFLDVGGGAQEEQIVSALKILQINPKVDSVLINIFGGIMRCDIIASGLVKAAERVNFTKPIVARLCGTNWQEAKEIVAKSNIHAMYEPDEEKAVKKVVSISKMLRIAKESGLKIVFDYKMA</sequence>
<dbReference type="PIRSF" id="PIRSF001554">
    <property type="entry name" value="SucCS_beta"/>
    <property type="match status" value="1"/>
</dbReference>
<evidence type="ECO:0000256" key="1">
    <source>
        <dbReference type="ARBA" id="ARBA00005064"/>
    </source>
</evidence>
<evidence type="ECO:0000259" key="12">
    <source>
        <dbReference type="PROSITE" id="PS50975"/>
    </source>
</evidence>
<evidence type="ECO:0000256" key="4">
    <source>
        <dbReference type="ARBA" id="ARBA00022723"/>
    </source>
</evidence>
<proteinExistence type="inferred from homology"/>
<dbReference type="Pfam" id="PF00549">
    <property type="entry name" value="Ligase_CoA"/>
    <property type="match status" value="1"/>
</dbReference>
<dbReference type="GO" id="GO:0000287">
    <property type="term" value="F:magnesium ion binding"/>
    <property type="evidence" value="ECO:0007669"/>
    <property type="project" value="UniProtKB-UniRule"/>
</dbReference>
<dbReference type="PANTHER" id="PTHR11815">
    <property type="entry name" value="SUCCINYL-COA SYNTHETASE BETA CHAIN"/>
    <property type="match status" value="1"/>
</dbReference>
<keyword evidence="6 10" id="KW-0067">ATP-binding</keyword>
<dbReference type="FunFam" id="3.30.470.20:FF:000002">
    <property type="entry name" value="Succinate--CoA ligase [ADP-forming] subunit beta"/>
    <property type="match status" value="1"/>
</dbReference>
<dbReference type="GO" id="GO:0004775">
    <property type="term" value="F:succinate-CoA ligase (ADP-forming) activity"/>
    <property type="evidence" value="ECO:0007669"/>
    <property type="project" value="UniProtKB-UniRule"/>
</dbReference>
<dbReference type="GO" id="GO:0042709">
    <property type="term" value="C:succinate-CoA ligase complex"/>
    <property type="evidence" value="ECO:0007669"/>
    <property type="project" value="TreeGrafter"/>
</dbReference>
<feature type="binding site" evidence="10">
    <location>
        <position position="222"/>
    </location>
    <ligand>
        <name>Mg(2+)</name>
        <dbReference type="ChEBI" id="CHEBI:18420"/>
    </ligand>
</feature>
<keyword evidence="7 10" id="KW-0460">Magnesium</keyword>
<dbReference type="PROSITE" id="PS01217">
    <property type="entry name" value="SUCCINYL_COA_LIG_3"/>
    <property type="match status" value="1"/>
</dbReference>
<protein>
    <recommendedName>
        <fullName evidence="10">Succinate--CoA ligase [ADP-forming] subunit beta, mitochondrial</fullName>
        <ecNumber evidence="10">6.2.1.5</ecNumber>
    </recommendedName>
    <alternativeName>
        <fullName evidence="10">Succinyl-CoA synthetase beta chain</fullName>
        <shortName evidence="10">SCS-beta</shortName>
    </alternativeName>
</protein>
<keyword evidence="3 10" id="KW-0436">Ligase</keyword>
<dbReference type="EMBL" id="MPUH01000005">
    <property type="protein sequence ID" value="OMJ95969.1"/>
    <property type="molecule type" value="Genomic_DNA"/>
</dbReference>
<dbReference type="InterPro" id="IPR016102">
    <property type="entry name" value="Succinyl-CoA_synth-like"/>
</dbReference>
<comment type="catalytic activity">
    <reaction evidence="10">
        <text>succinate + ATP + CoA = succinyl-CoA + ADP + phosphate</text>
        <dbReference type="Rhea" id="RHEA:17661"/>
        <dbReference type="ChEBI" id="CHEBI:30031"/>
        <dbReference type="ChEBI" id="CHEBI:30616"/>
        <dbReference type="ChEBI" id="CHEBI:43474"/>
        <dbReference type="ChEBI" id="CHEBI:57287"/>
        <dbReference type="ChEBI" id="CHEBI:57292"/>
        <dbReference type="ChEBI" id="CHEBI:456216"/>
        <dbReference type="EC" id="6.2.1.5"/>
    </reaction>
</comment>
<feature type="binding site" evidence="10">
    <location>
        <position position="130"/>
    </location>
    <ligand>
        <name>ATP</name>
        <dbReference type="ChEBI" id="CHEBI:30616"/>
    </ligand>
</feature>
<keyword evidence="5 10" id="KW-0547">Nucleotide-binding</keyword>
<gene>
    <name evidence="13" type="ORF">SteCoe_526</name>
</gene>
<dbReference type="GO" id="GO:0006099">
    <property type="term" value="P:tricarboxylic acid cycle"/>
    <property type="evidence" value="ECO:0007669"/>
    <property type="project" value="UniProtKB-UniRule"/>
</dbReference>
<keyword evidence="2 10" id="KW-0816">Tricarboxylic acid cycle</keyword>
<dbReference type="HAMAP" id="MF_00558">
    <property type="entry name" value="Succ_CoA_beta"/>
    <property type="match status" value="1"/>
</dbReference>
<evidence type="ECO:0000256" key="10">
    <source>
        <dbReference type="HAMAP-Rule" id="MF_03219"/>
    </source>
</evidence>
<evidence type="ECO:0000313" key="14">
    <source>
        <dbReference type="Proteomes" id="UP000187209"/>
    </source>
</evidence>
<dbReference type="NCBIfam" id="NF001913">
    <property type="entry name" value="PRK00696.1"/>
    <property type="match status" value="1"/>
</dbReference>
<accession>A0A1R2D3Y1</accession>
<dbReference type="InterPro" id="IPR011761">
    <property type="entry name" value="ATP-grasp"/>
</dbReference>
<evidence type="ECO:0000256" key="8">
    <source>
        <dbReference type="ARBA" id="ARBA00022946"/>
    </source>
</evidence>
<dbReference type="SUPFAM" id="SSF52210">
    <property type="entry name" value="Succinyl-CoA synthetase domains"/>
    <property type="match status" value="1"/>
</dbReference>
<dbReference type="InterPro" id="IPR005811">
    <property type="entry name" value="SUCC_ACL_C"/>
</dbReference>
<reference evidence="13 14" key="1">
    <citation type="submission" date="2016-11" db="EMBL/GenBank/DDBJ databases">
        <title>The macronuclear genome of Stentor coeruleus: a giant cell with tiny introns.</title>
        <authorList>
            <person name="Slabodnick M."/>
            <person name="Ruby J.G."/>
            <person name="Reiff S.B."/>
            <person name="Swart E.C."/>
            <person name="Gosai S."/>
            <person name="Prabakaran S."/>
            <person name="Witkowska E."/>
            <person name="Larue G.E."/>
            <person name="Fisher S."/>
            <person name="Freeman R.M."/>
            <person name="Gunawardena J."/>
            <person name="Chu W."/>
            <person name="Stover N.A."/>
            <person name="Gregory B.D."/>
            <person name="Nowacki M."/>
            <person name="Derisi J."/>
            <person name="Roy S.W."/>
            <person name="Marshall W.F."/>
            <person name="Sood P."/>
        </authorList>
    </citation>
    <scope>NUCLEOTIDE SEQUENCE [LARGE SCALE GENOMIC DNA]</scope>
    <source>
        <strain evidence="13">WM001</strain>
    </source>
</reference>
<dbReference type="UniPathway" id="UPA00223">
    <property type="reaction ID" value="UER00999"/>
</dbReference>
<dbReference type="EC" id="6.2.1.5" evidence="10"/>
<dbReference type="GO" id="GO:0005524">
    <property type="term" value="F:ATP binding"/>
    <property type="evidence" value="ECO:0007669"/>
    <property type="project" value="UniProtKB-UniRule"/>
</dbReference>
<feature type="domain" description="ATP-grasp" evidence="12">
    <location>
        <begin position="26"/>
        <end position="72"/>
    </location>
</feature>